<dbReference type="InterPro" id="IPR011992">
    <property type="entry name" value="EF-hand-dom_pair"/>
</dbReference>
<feature type="domain" description="EF-hand" evidence="5">
    <location>
        <begin position="108"/>
        <end position="143"/>
    </location>
</feature>
<evidence type="ECO:0000313" key="7">
    <source>
        <dbReference type="Proteomes" id="UP000053791"/>
    </source>
</evidence>
<evidence type="ECO:0000256" key="1">
    <source>
        <dbReference type="ARBA" id="ARBA00022723"/>
    </source>
</evidence>
<feature type="chain" id="PRO_5007054169" evidence="4">
    <location>
        <begin position="25"/>
        <end position="155"/>
    </location>
</feature>
<feature type="signal peptide" evidence="4">
    <location>
        <begin position="1"/>
        <end position="24"/>
    </location>
</feature>
<dbReference type="InterPro" id="IPR018247">
    <property type="entry name" value="EF_Hand_1_Ca_BS"/>
</dbReference>
<protein>
    <submittedName>
        <fullName evidence="6">Calcium-binding protein</fullName>
    </submittedName>
</protein>
<accession>A0A0X3TLW3</accession>
<comment type="caution">
    <text evidence="6">The sequence shown here is derived from an EMBL/GenBank/DDBJ whole genome shotgun (WGS) entry which is preliminary data.</text>
</comment>
<evidence type="ECO:0000259" key="5">
    <source>
        <dbReference type="PROSITE" id="PS50222"/>
    </source>
</evidence>
<evidence type="ECO:0000256" key="2">
    <source>
        <dbReference type="ARBA" id="ARBA00022737"/>
    </source>
</evidence>
<dbReference type="InterPro" id="IPR039647">
    <property type="entry name" value="EF_hand_pair_protein_CML-like"/>
</dbReference>
<feature type="region of interest" description="Disordered" evidence="3">
    <location>
        <begin position="94"/>
        <end position="129"/>
    </location>
</feature>
<dbReference type="Pfam" id="PF13499">
    <property type="entry name" value="EF-hand_7"/>
    <property type="match status" value="1"/>
</dbReference>
<dbReference type="Gene3D" id="1.10.238.10">
    <property type="entry name" value="EF-hand"/>
    <property type="match status" value="2"/>
</dbReference>
<evidence type="ECO:0000256" key="3">
    <source>
        <dbReference type="SAM" id="MobiDB-lite"/>
    </source>
</evidence>
<reference evidence="6 7" key="1">
    <citation type="submission" date="2015-12" db="EMBL/GenBank/DDBJ databases">
        <authorList>
            <person name="Shamseldin A."/>
            <person name="Moawad H."/>
            <person name="Abd El-Rahim W.M."/>
            <person name="Sadowsky M.J."/>
        </authorList>
    </citation>
    <scope>NUCLEOTIDE SEQUENCE [LARGE SCALE GENOMIC DNA]</scope>
    <source>
        <strain evidence="6 7">ZGT118</strain>
    </source>
</reference>
<dbReference type="SUPFAM" id="SSF47473">
    <property type="entry name" value="EF-hand"/>
    <property type="match status" value="1"/>
</dbReference>
<dbReference type="PROSITE" id="PS50222">
    <property type="entry name" value="EF_HAND_2"/>
    <property type="match status" value="2"/>
</dbReference>
<dbReference type="InterPro" id="IPR002048">
    <property type="entry name" value="EF_hand_dom"/>
</dbReference>
<dbReference type="PROSITE" id="PS00018">
    <property type="entry name" value="EF_HAND_1"/>
    <property type="match status" value="2"/>
</dbReference>
<organism evidence="6 7">
    <name type="scientific">Ruegeria marisrubri</name>
    <dbReference type="NCBI Taxonomy" id="1685379"/>
    <lineage>
        <taxon>Bacteria</taxon>
        <taxon>Pseudomonadati</taxon>
        <taxon>Pseudomonadota</taxon>
        <taxon>Alphaproteobacteria</taxon>
        <taxon>Rhodobacterales</taxon>
        <taxon>Roseobacteraceae</taxon>
        <taxon>Ruegeria</taxon>
    </lineage>
</organism>
<dbReference type="SMART" id="SM00054">
    <property type="entry name" value="EFh"/>
    <property type="match status" value="3"/>
</dbReference>
<keyword evidence="1" id="KW-0479">Metal-binding</keyword>
<name>A0A0X3TLW3_9RHOB</name>
<sequence>MKHTGFISAVVLAAIAVTATPTFAMGPRSGNPVTFEELDADGNGEVSKAEMEAHRTARFDKADTDGDGKLSVDEIQTAAQERAKQMASAMFERRDANQDGFLTEDELPKPQRQGKMFDRIDADGNGSISAEEFANVQDRMEKHRKKRGHGWFDKN</sequence>
<dbReference type="Pfam" id="PF13202">
    <property type="entry name" value="EF-hand_5"/>
    <property type="match status" value="2"/>
</dbReference>
<dbReference type="PANTHER" id="PTHR10891">
    <property type="entry name" value="EF-HAND CALCIUM-BINDING DOMAIN CONTAINING PROTEIN"/>
    <property type="match status" value="1"/>
</dbReference>
<keyword evidence="4" id="KW-0732">Signal</keyword>
<proteinExistence type="predicted"/>
<dbReference type="AlphaFoldDB" id="A0A0X3TLW3"/>
<keyword evidence="7" id="KW-1185">Reference proteome</keyword>
<dbReference type="EMBL" id="LQBQ01000034">
    <property type="protein sequence ID" value="KUJ76755.1"/>
    <property type="molecule type" value="Genomic_DNA"/>
</dbReference>
<dbReference type="Proteomes" id="UP000053791">
    <property type="component" value="Unassembled WGS sequence"/>
</dbReference>
<dbReference type="OrthoDB" id="5470953at2"/>
<evidence type="ECO:0000256" key="4">
    <source>
        <dbReference type="SAM" id="SignalP"/>
    </source>
</evidence>
<evidence type="ECO:0000313" key="6">
    <source>
        <dbReference type="EMBL" id="KUJ76755.1"/>
    </source>
</evidence>
<feature type="region of interest" description="Disordered" evidence="3">
    <location>
        <begin position="136"/>
        <end position="155"/>
    </location>
</feature>
<keyword evidence="2" id="KW-0677">Repeat</keyword>
<dbReference type="GO" id="GO:0005509">
    <property type="term" value="F:calcium ion binding"/>
    <property type="evidence" value="ECO:0007669"/>
    <property type="project" value="InterPro"/>
</dbReference>
<dbReference type="STRING" id="1685379.AVO45_09605"/>
<feature type="domain" description="EF-hand" evidence="5">
    <location>
        <begin position="50"/>
        <end position="85"/>
    </location>
</feature>
<gene>
    <name evidence="6" type="ORF">AVO45_09605</name>
</gene>